<evidence type="ECO:0000256" key="3">
    <source>
        <dbReference type="ARBA" id="ARBA00022692"/>
    </source>
</evidence>
<gene>
    <name evidence="8" type="ORF">D0Z07_2467</name>
</gene>
<evidence type="ECO:0000256" key="2">
    <source>
        <dbReference type="ARBA" id="ARBA00008917"/>
    </source>
</evidence>
<keyword evidence="4 7" id="KW-0256">Endoplasmic reticulum</keyword>
<evidence type="ECO:0000313" key="9">
    <source>
        <dbReference type="Proteomes" id="UP000785200"/>
    </source>
</evidence>
<protein>
    <recommendedName>
        <fullName evidence="7">Derlin</fullName>
    </recommendedName>
</protein>
<evidence type="ECO:0000256" key="6">
    <source>
        <dbReference type="ARBA" id="ARBA00023136"/>
    </source>
</evidence>
<evidence type="ECO:0000256" key="7">
    <source>
        <dbReference type="RuleBase" id="RU363059"/>
    </source>
</evidence>
<dbReference type="GO" id="GO:0006950">
    <property type="term" value="P:response to stress"/>
    <property type="evidence" value="ECO:0007669"/>
    <property type="project" value="UniProtKB-ARBA"/>
</dbReference>
<organism evidence="8 9">
    <name type="scientific">Hyphodiscus hymeniophilus</name>
    <dbReference type="NCBI Taxonomy" id="353542"/>
    <lineage>
        <taxon>Eukaryota</taxon>
        <taxon>Fungi</taxon>
        <taxon>Dikarya</taxon>
        <taxon>Ascomycota</taxon>
        <taxon>Pezizomycotina</taxon>
        <taxon>Leotiomycetes</taxon>
        <taxon>Helotiales</taxon>
        <taxon>Hyphodiscaceae</taxon>
        <taxon>Hyphodiscus</taxon>
    </lineage>
</organism>
<evidence type="ECO:0000313" key="8">
    <source>
        <dbReference type="EMBL" id="KAG0650832.1"/>
    </source>
</evidence>
<dbReference type="OrthoDB" id="19102at2759"/>
<keyword evidence="5 7" id="KW-1133">Transmembrane helix</keyword>
<keyword evidence="6 7" id="KW-0472">Membrane</keyword>
<feature type="transmembrane region" description="Helical" evidence="7">
    <location>
        <begin position="20"/>
        <end position="37"/>
    </location>
</feature>
<feature type="transmembrane region" description="Helical" evidence="7">
    <location>
        <begin position="205"/>
        <end position="227"/>
    </location>
</feature>
<dbReference type="EMBL" id="VNKQ01000005">
    <property type="protein sequence ID" value="KAG0650832.1"/>
    <property type="molecule type" value="Genomic_DNA"/>
</dbReference>
<comment type="similarity">
    <text evidence="2 7">Belongs to the derlin family.</text>
</comment>
<comment type="caution">
    <text evidence="8">The sequence shown here is derived from an EMBL/GenBank/DDBJ whole genome shotgun (WGS) entry which is preliminary data.</text>
</comment>
<dbReference type="Pfam" id="PF04511">
    <property type="entry name" value="DER1"/>
    <property type="match status" value="1"/>
</dbReference>
<proteinExistence type="inferred from homology"/>
<feature type="transmembrane region" description="Helical" evidence="7">
    <location>
        <begin position="83"/>
        <end position="106"/>
    </location>
</feature>
<dbReference type="AlphaFoldDB" id="A0A9P7AZ55"/>
<evidence type="ECO:0000256" key="1">
    <source>
        <dbReference type="ARBA" id="ARBA00004477"/>
    </source>
</evidence>
<name>A0A9P7AZ55_9HELO</name>
<keyword evidence="3 7" id="KW-0812">Transmembrane</keyword>
<dbReference type="GO" id="GO:0005789">
    <property type="term" value="C:endoplasmic reticulum membrane"/>
    <property type="evidence" value="ECO:0007669"/>
    <property type="project" value="UniProtKB-SubCell"/>
</dbReference>
<dbReference type="PANTHER" id="PTHR11009">
    <property type="entry name" value="DER1-LIKE PROTEIN, DERLIN"/>
    <property type="match status" value="1"/>
</dbReference>
<comment type="function">
    <text evidence="7">May be involved in the degradation of misfolded endoplasmic reticulum (ER) luminal proteins.</text>
</comment>
<feature type="transmembrane region" description="Helical" evidence="7">
    <location>
        <begin position="49"/>
        <end position="71"/>
    </location>
</feature>
<dbReference type="InterPro" id="IPR007599">
    <property type="entry name" value="DER1"/>
</dbReference>
<sequence>MAGLHFSSYHGRRPCDVVRYLFLQVLLIYVYGAKLEIASPRFSQRADFVTYICFVCGIILVFAGALALAFITSAIRDSWDQPITFIIVKMPAQYLPWAILLLTLIIGGPQSAMIQATGLAAAYVYDFCTGLYPGLGVKRNLVTTPGWMKKVFGTQSMVERPYGTVSTGVTGKAAWGLDMSWKRFGPGRTLGEEDSSADGQRPKGLVLAAMVMGGFLVVCGLLGYFFVMYGVADDWSSGVDVGSLARVGDKTATPETD</sequence>
<evidence type="ECO:0000256" key="4">
    <source>
        <dbReference type="ARBA" id="ARBA00022824"/>
    </source>
</evidence>
<keyword evidence="9" id="KW-1185">Reference proteome</keyword>
<accession>A0A9P7AZ55</accession>
<reference evidence="8" key="1">
    <citation type="submission" date="2019-07" db="EMBL/GenBank/DDBJ databases">
        <title>Hyphodiscus hymeniophilus genome sequencing and assembly.</title>
        <authorList>
            <person name="Kramer G."/>
            <person name="Nodwell J."/>
        </authorList>
    </citation>
    <scope>NUCLEOTIDE SEQUENCE</scope>
    <source>
        <strain evidence="8">ATCC 34498</strain>
    </source>
</reference>
<dbReference type="Proteomes" id="UP000785200">
    <property type="component" value="Unassembled WGS sequence"/>
</dbReference>
<comment type="subcellular location">
    <subcellularLocation>
        <location evidence="1 7">Endoplasmic reticulum membrane</location>
        <topology evidence="1 7">Multi-pass membrane protein</topology>
    </subcellularLocation>
</comment>
<evidence type="ECO:0000256" key="5">
    <source>
        <dbReference type="ARBA" id="ARBA00022989"/>
    </source>
</evidence>